<sequence>MSLASRISALASRVGLEVKTKIDATHPGVARAWVCFGYVGTQVVVRASHNVASVTRTAAGRYRVTFATAMPDSNYCWTALARSSTNSGTQRIAIVRSSTDQKTAQFVDISCATTSASFDDSSEINLTVFR</sequence>
<evidence type="ECO:0000313" key="2">
    <source>
        <dbReference type="Proteomes" id="UP000061603"/>
    </source>
</evidence>
<organism evidence="1 2">
    <name type="scientific">Rugosibacter aromaticivorans</name>
    <dbReference type="NCBI Taxonomy" id="1565605"/>
    <lineage>
        <taxon>Bacteria</taxon>
        <taxon>Pseudomonadati</taxon>
        <taxon>Pseudomonadota</taxon>
        <taxon>Betaproteobacteria</taxon>
        <taxon>Nitrosomonadales</taxon>
        <taxon>Sterolibacteriaceae</taxon>
        <taxon>Rugosibacter</taxon>
    </lineage>
</organism>
<dbReference type="EMBL" id="CP010554">
    <property type="protein sequence ID" value="AJP47337.1"/>
    <property type="molecule type" value="Genomic_DNA"/>
</dbReference>
<accession>A0A0C5IXA6</accession>
<dbReference type="AlphaFoldDB" id="A0A0C5IXA6"/>
<gene>
    <name evidence="1" type="ORF">PG1C_00530</name>
</gene>
<dbReference type="PATRIC" id="fig|1565605.3.peg.112"/>
<dbReference type="KEGG" id="rbu:PG1C_00530"/>
<dbReference type="RefSeq" id="WP_202635516.1">
    <property type="nucleotide sequence ID" value="NZ_CP010554.1"/>
</dbReference>
<dbReference type="STRING" id="1565605.PG1C_00530"/>
<dbReference type="Proteomes" id="UP000061603">
    <property type="component" value="Chromosome"/>
</dbReference>
<name>A0A0C5IXA6_9PROT</name>
<keyword evidence="2" id="KW-1185">Reference proteome</keyword>
<protein>
    <submittedName>
        <fullName evidence="1">Uncharacterized protein</fullName>
    </submittedName>
</protein>
<proteinExistence type="predicted"/>
<evidence type="ECO:0000313" key="1">
    <source>
        <dbReference type="EMBL" id="AJP47337.1"/>
    </source>
</evidence>
<dbReference type="HOGENOM" id="CLU_1935206_0_0_4"/>
<reference evidence="1 2" key="1">
    <citation type="journal article" date="2015" name="Genome Announc.">
        <title>Complete Genome Sequence of a Novel Bacterium within the Family Rhodocyclaceae That Degrades Polycyclic Aromatic Hydrocarbons.</title>
        <authorList>
            <person name="Singleton D.R."/>
            <person name="Dickey A.N."/>
            <person name="Scholl E.H."/>
            <person name="Wright F.A."/>
            <person name="Aitken M.D."/>
        </authorList>
    </citation>
    <scope>NUCLEOTIDE SEQUENCE [LARGE SCALE GENOMIC DNA]</scope>
    <source>
        <strain evidence="2">PG1-Ca6</strain>
    </source>
</reference>